<evidence type="ECO:0000256" key="7">
    <source>
        <dbReference type="RuleBase" id="RU366076"/>
    </source>
</evidence>
<keyword evidence="1 7" id="KW-0547">Nucleotide-binding</keyword>
<dbReference type="InterPro" id="IPR011146">
    <property type="entry name" value="HIT-like"/>
</dbReference>
<feature type="short sequence motif" description="Histidine triad motif" evidence="6">
    <location>
        <begin position="105"/>
        <end position="109"/>
    </location>
</feature>
<evidence type="ECO:0000256" key="5">
    <source>
        <dbReference type="PIRSR" id="PIRSR639383-3"/>
    </source>
</evidence>
<accession>A0A167UAP5</accession>
<keyword evidence="11" id="KW-1185">Reference proteome</keyword>
<dbReference type="GO" id="GO:0000166">
    <property type="term" value="F:nucleotide binding"/>
    <property type="evidence" value="ECO:0007669"/>
    <property type="project" value="UniProtKB-KW"/>
</dbReference>
<dbReference type="RefSeq" id="XP_018703645.1">
    <property type="nucleotide sequence ID" value="XM_018849074.1"/>
</dbReference>
<dbReference type="InterPro" id="IPR051884">
    <property type="entry name" value="Bis(5'-adenosyl)-TPase_reg"/>
</dbReference>
<dbReference type="InterPro" id="IPR039383">
    <property type="entry name" value="FHIT"/>
</dbReference>
<dbReference type="Proteomes" id="UP000076744">
    <property type="component" value="Unassembled WGS sequence"/>
</dbReference>
<dbReference type="InterPro" id="IPR019808">
    <property type="entry name" value="Histidine_triad_CS"/>
</dbReference>
<proteinExistence type="predicted"/>
<feature type="binding site" evidence="4">
    <location>
        <position position="33"/>
    </location>
    <ligand>
        <name>substrate</name>
    </ligand>
</feature>
<dbReference type="PROSITE" id="PS00892">
    <property type="entry name" value="HIT_1"/>
    <property type="match status" value="1"/>
</dbReference>
<dbReference type="AlphaFoldDB" id="A0A167UAP5"/>
<comment type="catalytic activity">
    <reaction evidence="7">
        <text>P(1),P(3)-bis(5'-adenosyl) triphosphate + H2O = AMP + ADP + 2 H(+)</text>
        <dbReference type="Rhea" id="RHEA:13893"/>
        <dbReference type="ChEBI" id="CHEBI:15377"/>
        <dbReference type="ChEBI" id="CHEBI:15378"/>
        <dbReference type="ChEBI" id="CHEBI:58529"/>
        <dbReference type="ChEBI" id="CHEBI:456215"/>
        <dbReference type="ChEBI" id="CHEBI:456216"/>
        <dbReference type="EC" id="3.6.1.29"/>
    </reaction>
</comment>
<dbReference type="EC" id="3.6.1.29" evidence="7"/>
<dbReference type="GO" id="GO:0047710">
    <property type="term" value="F:bis(5'-adenosyl)-triphosphatase activity"/>
    <property type="evidence" value="ECO:0007669"/>
    <property type="project" value="UniProtKB-UniRule"/>
</dbReference>
<feature type="binding site" evidence="4">
    <location>
        <begin position="100"/>
        <end position="103"/>
    </location>
    <ligand>
        <name>substrate</name>
    </ligand>
</feature>
<feature type="binding site" evidence="4">
    <location>
        <position position="109"/>
    </location>
    <ligand>
        <name>substrate</name>
    </ligand>
</feature>
<dbReference type="Gene3D" id="3.30.428.10">
    <property type="entry name" value="HIT-like"/>
    <property type="match status" value="1"/>
</dbReference>
<feature type="binding site" evidence="4">
    <location>
        <position position="94"/>
    </location>
    <ligand>
        <name>substrate</name>
    </ligand>
</feature>
<feature type="compositionally biased region" description="Basic and acidic residues" evidence="8">
    <location>
        <begin position="158"/>
        <end position="167"/>
    </location>
</feature>
<evidence type="ECO:0000256" key="1">
    <source>
        <dbReference type="ARBA" id="ARBA00022741"/>
    </source>
</evidence>
<dbReference type="Pfam" id="PF01230">
    <property type="entry name" value="HIT"/>
    <property type="match status" value="1"/>
</dbReference>
<organism evidence="10 11">
    <name type="scientific">Cordyceps fumosorosea (strain ARSEF 2679)</name>
    <name type="common">Isaria fumosorosea</name>
    <dbReference type="NCBI Taxonomy" id="1081104"/>
    <lineage>
        <taxon>Eukaryota</taxon>
        <taxon>Fungi</taxon>
        <taxon>Dikarya</taxon>
        <taxon>Ascomycota</taxon>
        <taxon>Pezizomycotina</taxon>
        <taxon>Sordariomycetes</taxon>
        <taxon>Hypocreomycetidae</taxon>
        <taxon>Hypocreales</taxon>
        <taxon>Cordycipitaceae</taxon>
        <taxon>Cordyceps</taxon>
    </lineage>
</organism>
<evidence type="ECO:0000256" key="6">
    <source>
        <dbReference type="PROSITE-ProRule" id="PRU00464"/>
    </source>
</evidence>
<dbReference type="PANTHER" id="PTHR46243">
    <property type="entry name" value="BIS(5'-ADENOSYL)-TRIPHOSPHATASE"/>
    <property type="match status" value="1"/>
</dbReference>
<comment type="cofactor">
    <cofactor evidence="7">
        <name>Mn(2+)</name>
        <dbReference type="ChEBI" id="CHEBI:29035"/>
    </cofactor>
</comment>
<feature type="domain" description="HIT" evidence="9">
    <location>
        <begin position="8"/>
        <end position="120"/>
    </location>
</feature>
<dbReference type="OrthoDB" id="680339at2759"/>
<name>A0A167UAP5_CORFA</name>
<evidence type="ECO:0000256" key="4">
    <source>
        <dbReference type="PIRSR" id="PIRSR639383-2"/>
    </source>
</evidence>
<dbReference type="GeneID" id="30021761"/>
<evidence type="ECO:0000313" key="10">
    <source>
        <dbReference type="EMBL" id="OAA61390.1"/>
    </source>
</evidence>
<feature type="active site" description="Tele-AMP-histidine intermediate" evidence="3">
    <location>
        <position position="107"/>
    </location>
</feature>
<keyword evidence="2 7" id="KW-0378">Hydrolase</keyword>
<feature type="binding site" evidence="4">
    <location>
        <position position="15"/>
    </location>
    <ligand>
        <name>substrate</name>
    </ligand>
</feature>
<evidence type="ECO:0000313" key="11">
    <source>
        <dbReference type="Proteomes" id="UP000076744"/>
    </source>
</evidence>
<reference evidence="10 11" key="1">
    <citation type="journal article" date="2016" name="Genome Biol. Evol.">
        <title>Divergent and convergent evolution of fungal pathogenicity.</title>
        <authorList>
            <person name="Shang Y."/>
            <person name="Xiao G."/>
            <person name="Zheng P."/>
            <person name="Cen K."/>
            <person name="Zhan S."/>
            <person name="Wang C."/>
        </authorList>
    </citation>
    <scope>NUCLEOTIDE SEQUENCE [LARGE SCALE GENOMIC DNA]</scope>
    <source>
        <strain evidence="10 11">ARSEF 2679</strain>
    </source>
</reference>
<dbReference type="EMBL" id="AZHB01000013">
    <property type="protein sequence ID" value="OAA61390.1"/>
    <property type="molecule type" value="Genomic_DNA"/>
</dbReference>
<feature type="region of interest" description="Disordered" evidence="8">
    <location>
        <begin position="146"/>
        <end position="167"/>
    </location>
</feature>
<dbReference type="InterPro" id="IPR036265">
    <property type="entry name" value="HIT-like_sf"/>
</dbReference>
<dbReference type="PANTHER" id="PTHR46243:SF1">
    <property type="entry name" value="BIS(5'-ADENOSYL)-TRIPHOSPHATASE"/>
    <property type="match status" value="1"/>
</dbReference>
<dbReference type="CDD" id="cd01275">
    <property type="entry name" value="FHIT"/>
    <property type="match status" value="1"/>
</dbReference>
<evidence type="ECO:0000259" key="9">
    <source>
        <dbReference type="PROSITE" id="PS51084"/>
    </source>
</evidence>
<comment type="caution">
    <text evidence="10">The sequence shown here is derived from an EMBL/GenBank/DDBJ whole genome shotgun (WGS) entry which is preliminary data.</text>
</comment>
<protein>
    <recommendedName>
        <fullName evidence="7">Bis(5'-adenosyl)-triphosphatase</fullName>
        <ecNumber evidence="7">3.6.1.29</ecNumber>
    </recommendedName>
</protein>
<evidence type="ECO:0000256" key="3">
    <source>
        <dbReference type="PIRSR" id="PIRSR639383-1"/>
    </source>
</evidence>
<dbReference type="STRING" id="1081104.A0A167UAP5"/>
<sequence length="196" mass="21826">MLRSCEGEEIKFGTHVVTKQAFYRSEHSYAIVNLKPLAPGHVLVCPLTPYERLGDPAPVELADLWSTVTMVQKILGRIYFKPEDGRGSFTVAVQDGPEAGQTVPHLHVHVIPRVAGDMGENEAANDEIYTKLASEEGNIGGALWDLERRPQPGGGMPRVEDASRVAREPEDMHAEAEKYREHFMKLYGSWCDSRLV</sequence>
<gene>
    <name evidence="10" type="ORF">ISF_05469</name>
</gene>
<evidence type="ECO:0000256" key="2">
    <source>
        <dbReference type="ARBA" id="ARBA00022801"/>
    </source>
</evidence>
<dbReference type="FunFam" id="3.30.428.10:FF:000011">
    <property type="entry name" value="Fragile histidine triad"/>
    <property type="match status" value="1"/>
</dbReference>
<dbReference type="PROSITE" id="PS51084">
    <property type="entry name" value="HIT_2"/>
    <property type="match status" value="1"/>
</dbReference>
<dbReference type="SUPFAM" id="SSF54197">
    <property type="entry name" value="HIT-like"/>
    <property type="match status" value="1"/>
</dbReference>
<feature type="site" description="Important for induction of apoptosis" evidence="5">
    <location>
        <position position="129"/>
    </location>
</feature>
<evidence type="ECO:0000256" key="8">
    <source>
        <dbReference type="SAM" id="MobiDB-lite"/>
    </source>
</evidence>